<keyword evidence="2" id="KW-1185">Reference proteome</keyword>
<reference evidence="1 2" key="1">
    <citation type="submission" date="2015-09" db="EMBL/GenBank/DDBJ databases">
        <title>Draft genome sequence of Hydrogenibacillus schlegelii DSM 2000.</title>
        <authorList>
            <person name="Hemp J."/>
        </authorList>
    </citation>
    <scope>NUCLEOTIDE SEQUENCE [LARGE SCALE GENOMIC DNA]</scope>
    <source>
        <strain evidence="1 2">MA 48</strain>
    </source>
</reference>
<dbReference type="Proteomes" id="UP000243024">
    <property type="component" value="Unassembled WGS sequence"/>
</dbReference>
<comment type="caution">
    <text evidence="1">The sequence shown here is derived from an EMBL/GenBank/DDBJ whole genome shotgun (WGS) entry which is preliminary data.</text>
</comment>
<proteinExistence type="predicted"/>
<accession>A0A132NAW1</accession>
<evidence type="ECO:0000313" key="2">
    <source>
        <dbReference type="Proteomes" id="UP000243024"/>
    </source>
</evidence>
<dbReference type="STRING" id="1484.SA87_01655"/>
<sequence length="60" mass="6539">MASVALAGDVKAVKRRRAGDGRRAMFVFDVVCRRLGRAAVFLSLSRGRDGGPVPLRPSRR</sequence>
<name>A0A132NAW1_HYDSH</name>
<dbReference type="EMBL" id="JXBB01000060">
    <property type="protein sequence ID" value="OAR03453.1"/>
    <property type="molecule type" value="Genomic_DNA"/>
</dbReference>
<evidence type="ECO:0000313" key="1">
    <source>
        <dbReference type="EMBL" id="OAR03453.1"/>
    </source>
</evidence>
<protein>
    <submittedName>
        <fullName evidence="1">Uncharacterized protein</fullName>
    </submittedName>
</protein>
<dbReference type="AlphaFoldDB" id="A0A132NAW1"/>
<gene>
    <name evidence="1" type="ORF">SA87_01655</name>
</gene>
<organism evidence="1 2">
    <name type="scientific">Hydrogenibacillus schlegelii</name>
    <name type="common">Bacillus schlegelii</name>
    <dbReference type="NCBI Taxonomy" id="1484"/>
    <lineage>
        <taxon>Bacteria</taxon>
        <taxon>Bacillati</taxon>
        <taxon>Bacillota</taxon>
        <taxon>Bacilli</taxon>
        <taxon>Bacillales</taxon>
        <taxon>Bacillales Family X. Incertae Sedis</taxon>
        <taxon>Hydrogenibacillus</taxon>
    </lineage>
</organism>